<dbReference type="CDD" id="cd16917">
    <property type="entry name" value="HATPase_UhpB-NarQ-NarX-like"/>
    <property type="match status" value="1"/>
</dbReference>
<evidence type="ECO:0000256" key="3">
    <source>
        <dbReference type="ARBA" id="ARBA00022553"/>
    </source>
</evidence>
<feature type="transmembrane region" description="Helical" evidence="10">
    <location>
        <begin position="114"/>
        <end position="131"/>
    </location>
</feature>
<dbReference type="SMART" id="SM00387">
    <property type="entry name" value="HATPase_c"/>
    <property type="match status" value="1"/>
</dbReference>
<evidence type="ECO:0000256" key="7">
    <source>
        <dbReference type="ARBA" id="ARBA00022840"/>
    </source>
</evidence>
<evidence type="ECO:0000256" key="10">
    <source>
        <dbReference type="SAM" id="Phobius"/>
    </source>
</evidence>
<gene>
    <name evidence="12" type="ORF">IMZ08_15960</name>
</gene>
<evidence type="ECO:0000256" key="4">
    <source>
        <dbReference type="ARBA" id="ARBA00022679"/>
    </source>
</evidence>
<evidence type="ECO:0000256" key="8">
    <source>
        <dbReference type="ARBA" id="ARBA00023012"/>
    </source>
</evidence>
<dbReference type="Proteomes" id="UP001516662">
    <property type="component" value="Unassembled WGS sequence"/>
</dbReference>
<dbReference type="RefSeq" id="WP_193538268.1">
    <property type="nucleotide sequence ID" value="NZ_JADCLJ010000022.1"/>
</dbReference>
<proteinExistence type="predicted"/>
<dbReference type="EMBL" id="JADCLJ010000022">
    <property type="protein sequence ID" value="MBE4909547.1"/>
    <property type="molecule type" value="Genomic_DNA"/>
</dbReference>
<keyword evidence="4" id="KW-0808">Transferase</keyword>
<accession>A0ABR9QM20</accession>
<feature type="transmembrane region" description="Helical" evidence="10">
    <location>
        <begin position="89"/>
        <end position="107"/>
    </location>
</feature>
<feature type="coiled-coil region" evidence="9">
    <location>
        <begin position="168"/>
        <end position="198"/>
    </location>
</feature>
<keyword evidence="6 12" id="KW-0418">Kinase</keyword>
<dbReference type="Gene3D" id="1.20.5.1930">
    <property type="match status" value="1"/>
</dbReference>
<dbReference type="InterPro" id="IPR036890">
    <property type="entry name" value="HATPase_C_sf"/>
</dbReference>
<evidence type="ECO:0000259" key="11">
    <source>
        <dbReference type="SMART" id="SM00387"/>
    </source>
</evidence>
<dbReference type="GO" id="GO:0016301">
    <property type="term" value="F:kinase activity"/>
    <property type="evidence" value="ECO:0007669"/>
    <property type="project" value="UniProtKB-KW"/>
</dbReference>
<evidence type="ECO:0000313" key="13">
    <source>
        <dbReference type="Proteomes" id="UP001516662"/>
    </source>
</evidence>
<dbReference type="InterPro" id="IPR003594">
    <property type="entry name" value="HATPase_dom"/>
</dbReference>
<keyword evidence="5" id="KW-0547">Nucleotide-binding</keyword>
<name>A0ABR9QM20_9BACI</name>
<keyword evidence="8" id="KW-0902">Two-component regulatory system</keyword>
<evidence type="ECO:0000256" key="9">
    <source>
        <dbReference type="SAM" id="Coils"/>
    </source>
</evidence>
<dbReference type="Pfam" id="PF07730">
    <property type="entry name" value="HisKA_3"/>
    <property type="match status" value="1"/>
</dbReference>
<dbReference type="InterPro" id="IPR050482">
    <property type="entry name" value="Sensor_HK_TwoCompSys"/>
</dbReference>
<evidence type="ECO:0000313" key="12">
    <source>
        <dbReference type="EMBL" id="MBE4909547.1"/>
    </source>
</evidence>
<feature type="domain" description="Histidine kinase/HSP90-like ATPase" evidence="11">
    <location>
        <begin position="304"/>
        <end position="394"/>
    </location>
</feature>
<keyword evidence="10" id="KW-1133">Transmembrane helix</keyword>
<evidence type="ECO:0000256" key="2">
    <source>
        <dbReference type="ARBA" id="ARBA00012438"/>
    </source>
</evidence>
<reference evidence="12 13" key="1">
    <citation type="submission" date="2020-10" db="EMBL/GenBank/DDBJ databases">
        <title>Bacillus sp. HD4P25, an endophyte from a halophyte.</title>
        <authorList>
            <person name="Sun J.-Q."/>
        </authorList>
    </citation>
    <scope>NUCLEOTIDE SEQUENCE [LARGE SCALE GENOMIC DNA]</scope>
    <source>
        <strain evidence="12 13">YIM 93174</strain>
    </source>
</reference>
<dbReference type="PANTHER" id="PTHR24421">
    <property type="entry name" value="NITRATE/NITRITE SENSOR PROTEIN NARX-RELATED"/>
    <property type="match status" value="1"/>
</dbReference>
<keyword evidence="13" id="KW-1185">Reference proteome</keyword>
<dbReference type="InterPro" id="IPR011712">
    <property type="entry name" value="Sig_transdc_His_kin_sub3_dim/P"/>
</dbReference>
<dbReference type="SUPFAM" id="SSF55874">
    <property type="entry name" value="ATPase domain of HSP90 chaperone/DNA topoisomerase II/histidine kinase"/>
    <property type="match status" value="1"/>
</dbReference>
<evidence type="ECO:0000256" key="6">
    <source>
        <dbReference type="ARBA" id="ARBA00022777"/>
    </source>
</evidence>
<evidence type="ECO:0000256" key="1">
    <source>
        <dbReference type="ARBA" id="ARBA00000085"/>
    </source>
</evidence>
<feature type="transmembrane region" description="Helical" evidence="10">
    <location>
        <begin position="137"/>
        <end position="157"/>
    </location>
</feature>
<dbReference type="EC" id="2.7.13.3" evidence="2"/>
<feature type="transmembrane region" description="Helical" evidence="10">
    <location>
        <begin position="38"/>
        <end position="58"/>
    </location>
</feature>
<protein>
    <recommendedName>
        <fullName evidence="2">histidine kinase</fullName>
        <ecNumber evidence="2">2.7.13.3</ecNumber>
    </recommendedName>
</protein>
<sequence>MNRERWMWIDWLIFSLRCGWYGTGLTYYYVYMERLGELSYLGFAGIVSIGFFIPLLFWRPGYRNPTFYAIAELLVSGGFSIYLNMYLGINLSSSIILMPILMVGYLMTKKTAPWVIPVFVILLPANRYWTIDNQFAFYLQYIDVLIFFVIALGFNLITKSQKRYKFLLEENVKQLELIEQQNRALEQYSAEIEKLALVEERNRMARDLHDSIGHHFTSVTVGLDAISYMIESQPKLAAEKVRGLAEVARTGLTEVRRTIHQIAPSEENELLTIQLEKLVSEFGEHTNTEVKFEVEGDEPDLAPHLKLLFVRCLQECMTNAKRHGEALFIKVNVHYLEYDIQLKVFNNGKGMDTENFGFGLKMMKNRLEEKNGLLTIESNGVEGVTVTCSLAVGGKR</sequence>
<dbReference type="Gene3D" id="3.30.565.10">
    <property type="entry name" value="Histidine kinase-like ATPase, C-terminal domain"/>
    <property type="match status" value="1"/>
</dbReference>
<evidence type="ECO:0000256" key="5">
    <source>
        <dbReference type="ARBA" id="ARBA00022741"/>
    </source>
</evidence>
<keyword evidence="10" id="KW-0812">Transmembrane</keyword>
<dbReference type="PANTHER" id="PTHR24421:SF10">
    <property type="entry name" value="NITRATE_NITRITE SENSOR PROTEIN NARQ"/>
    <property type="match status" value="1"/>
</dbReference>
<comment type="catalytic activity">
    <reaction evidence="1">
        <text>ATP + protein L-histidine = ADP + protein N-phospho-L-histidine.</text>
        <dbReference type="EC" id="2.7.13.3"/>
    </reaction>
</comment>
<keyword evidence="10" id="KW-0472">Membrane</keyword>
<keyword evidence="3" id="KW-0597">Phosphoprotein</keyword>
<keyword evidence="7" id="KW-0067">ATP-binding</keyword>
<organism evidence="12 13">
    <name type="scientific">Litchfieldia luteola</name>
    <dbReference type="NCBI Taxonomy" id="682179"/>
    <lineage>
        <taxon>Bacteria</taxon>
        <taxon>Bacillati</taxon>
        <taxon>Bacillota</taxon>
        <taxon>Bacilli</taxon>
        <taxon>Bacillales</taxon>
        <taxon>Bacillaceae</taxon>
        <taxon>Litchfieldia</taxon>
    </lineage>
</organism>
<keyword evidence="9" id="KW-0175">Coiled coil</keyword>
<comment type="caution">
    <text evidence="12">The sequence shown here is derived from an EMBL/GenBank/DDBJ whole genome shotgun (WGS) entry which is preliminary data.</text>
</comment>